<dbReference type="GO" id="GO:0004309">
    <property type="term" value="F:exopolyphosphatase activity"/>
    <property type="evidence" value="ECO:0007669"/>
    <property type="project" value="UniProtKB-EC"/>
</dbReference>
<dbReference type="CDD" id="cd24006">
    <property type="entry name" value="ASKHA_NBD_PPX_GppA"/>
    <property type="match status" value="1"/>
</dbReference>
<dbReference type="Gene3D" id="3.30.420.150">
    <property type="entry name" value="Exopolyphosphatase. Domain 2"/>
    <property type="match status" value="1"/>
</dbReference>
<accession>R1CXP4</accession>
<evidence type="ECO:0000256" key="1">
    <source>
        <dbReference type="ARBA" id="ARBA00007125"/>
    </source>
</evidence>
<dbReference type="STRING" id="1304284.L21TH_0600"/>
<gene>
    <name evidence="4" type="ORF">L21TH_0600</name>
</gene>
<comment type="caution">
    <text evidence="4">The sequence shown here is derived from an EMBL/GenBank/DDBJ whole genome shotgun (WGS) entry which is preliminary data.</text>
</comment>
<keyword evidence="5" id="KW-1185">Reference proteome</keyword>
<organism evidence="4 5">
    <name type="scientific">Caldisalinibacter kiritimatiensis</name>
    <dbReference type="NCBI Taxonomy" id="1304284"/>
    <lineage>
        <taxon>Bacteria</taxon>
        <taxon>Bacillati</taxon>
        <taxon>Bacillota</taxon>
        <taxon>Tissierellia</taxon>
        <taxon>Tissierellales</taxon>
        <taxon>Thermohalobacteraceae</taxon>
        <taxon>Caldisalinibacter</taxon>
    </lineage>
</organism>
<evidence type="ECO:0000313" key="4">
    <source>
        <dbReference type="EMBL" id="EOD01379.1"/>
    </source>
</evidence>
<evidence type="ECO:0000313" key="5">
    <source>
        <dbReference type="Proteomes" id="UP000013378"/>
    </source>
</evidence>
<evidence type="ECO:0000259" key="2">
    <source>
        <dbReference type="Pfam" id="PF02541"/>
    </source>
</evidence>
<dbReference type="EC" id="3.6.1.11" evidence="4"/>
<dbReference type="InterPro" id="IPR003695">
    <property type="entry name" value="Ppx_GppA_N"/>
</dbReference>
<dbReference type="OrthoDB" id="9814545at2"/>
<name>R1CXP4_9FIRM</name>
<dbReference type="Gene3D" id="1.10.3210.10">
    <property type="entry name" value="Hypothetical protein af1432"/>
    <property type="match status" value="1"/>
</dbReference>
<dbReference type="Proteomes" id="UP000013378">
    <property type="component" value="Unassembled WGS sequence"/>
</dbReference>
<dbReference type="SUPFAM" id="SSF53067">
    <property type="entry name" value="Actin-like ATPase domain"/>
    <property type="match status" value="2"/>
</dbReference>
<feature type="domain" description="Ppx/GppA phosphatase C-terminal" evidence="3">
    <location>
        <begin position="330"/>
        <end position="473"/>
    </location>
</feature>
<feature type="domain" description="Ppx/GppA phosphatase N-terminal" evidence="2">
    <location>
        <begin position="25"/>
        <end position="313"/>
    </location>
</feature>
<proteinExistence type="inferred from homology"/>
<reference evidence="4 5" key="1">
    <citation type="journal article" date="2015" name="Geomicrobiol. J.">
        <title>Caldisalinibacter kiritimatiensis gen. nov., sp. nov., a moderately thermohalophilic thiosulfate-reducing bacterium from a hypersaline microbial mat.</title>
        <authorList>
            <person name="Ben Hania W."/>
            <person name="Joseph M."/>
            <person name="Fiebig A."/>
            <person name="Bunk B."/>
            <person name="Klenk H.-P."/>
            <person name="Fardeau M.-L."/>
            <person name="Spring S."/>
        </authorList>
    </citation>
    <scope>NUCLEOTIDE SEQUENCE [LARGE SCALE GENOMIC DNA]</scope>
    <source>
        <strain evidence="4 5">L21-TH-D2</strain>
    </source>
</reference>
<keyword evidence="4" id="KW-0378">Hydrolase</keyword>
<dbReference type="CDD" id="cd00077">
    <property type="entry name" value="HDc"/>
    <property type="match status" value="1"/>
</dbReference>
<dbReference type="Pfam" id="PF21447">
    <property type="entry name" value="Ppx-GppA_III"/>
    <property type="match status" value="1"/>
</dbReference>
<dbReference type="InterPro" id="IPR048950">
    <property type="entry name" value="Ppx_GppA_C"/>
</dbReference>
<dbReference type="SUPFAM" id="SSF109604">
    <property type="entry name" value="HD-domain/PDEase-like"/>
    <property type="match status" value="1"/>
</dbReference>
<dbReference type="EMBL" id="ARZA01000065">
    <property type="protein sequence ID" value="EOD01379.1"/>
    <property type="molecule type" value="Genomic_DNA"/>
</dbReference>
<dbReference type="Pfam" id="PF02541">
    <property type="entry name" value="Ppx-GppA"/>
    <property type="match status" value="1"/>
</dbReference>
<protein>
    <submittedName>
        <fullName evidence="4">Exopolyphosphatase</fullName>
        <ecNumber evidence="4">3.6.1.11</ecNumber>
    </submittedName>
</protein>
<dbReference type="PANTHER" id="PTHR30005:SF0">
    <property type="entry name" value="RETROGRADE REGULATION PROTEIN 2"/>
    <property type="match status" value="1"/>
</dbReference>
<dbReference type="Gene3D" id="3.30.420.40">
    <property type="match status" value="1"/>
</dbReference>
<comment type="similarity">
    <text evidence="1">Belongs to the GppA/Ppx family.</text>
</comment>
<dbReference type="RefSeq" id="WP_006308528.1">
    <property type="nucleotide sequence ID" value="NZ_ARZA01000065.1"/>
</dbReference>
<dbReference type="InterPro" id="IPR050273">
    <property type="entry name" value="GppA/Ppx_hydrolase"/>
</dbReference>
<dbReference type="PATRIC" id="fig|1304284.3.peg.589"/>
<dbReference type="InterPro" id="IPR043129">
    <property type="entry name" value="ATPase_NBD"/>
</dbReference>
<dbReference type="AlphaFoldDB" id="R1CXP4"/>
<dbReference type="eggNOG" id="COG0248">
    <property type="taxonomic scope" value="Bacteria"/>
</dbReference>
<dbReference type="InterPro" id="IPR003607">
    <property type="entry name" value="HD/PDEase_dom"/>
</dbReference>
<evidence type="ECO:0000259" key="3">
    <source>
        <dbReference type="Pfam" id="PF21447"/>
    </source>
</evidence>
<sequence>MSKDLNSELIAGIDIGSHSIKMKIAEINENGEIRTLDNLRRTASLGKDTFTTGKISFKTVDEICEILKGYKQVLNDYRIKQYRAVATSAVREATNKDYVVDQIKLKTGLHIEVITNSEEKYLTYKSIRDNLKDYKRFRNERTLIVDVGSGNTEMTSYNKGKLQFSQSIKLGALRIREILASLERRTLHFSKILEEYIESNLDTLKIFSTQKSIKNFIAVGGEISIISRICNETKDKEKSKYIDRNKFIEVYNELMYKPYHHIIKEYDVPENRIEILIPSLILFKKFIDMTDAKGIYVPLVSLRDGLISDFVDKKYNTNRDKKFREDIISSAIYLAKRYKSDMKHVMDVMDKSMIIFDRLKDIHGLGEKERFMLQLAAILHDIGKYVNLVDHYDNSYDIILASDLIGMSDRQMEIIANVARYHGEKLPKFKDRNYDKLSEKDKLIISKLSAMLKLANSLDMSHKQKIWDIDVNTDEKIVVITARTKEDVLLEIWTFEANSDLFKEVFGVVPILKIDRVM</sequence>
<dbReference type="PANTHER" id="PTHR30005">
    <property type="entry name" value="EXOPOLYPHOSPHATASE"/>
    <property type="match status" value="1"/>
</dbReference>